<name>A0A8S1XWZ3_9CILI</name>
<accession>A0A8S1XWZ3</accession>
<sequence length="129" mass="15328">MYKQQSIFPLLFVIDFLSTFQVKLQKKVQITINQTVKDKNFGKNIAPSVRSRGLKQMASSFQDRSLWIIVRLIIQYSLLQQKIMLLLNLDQFHKFCRNSPYSLSQNKNQKNFLSLMQNNSRMKTFYKVK</sequence>
<protein>
    <submittedName>
        <fullName evidence="1">Uncharacterized protein</fullName>
    </submittedName>
</protein>
<dbReference type="Proteomes" id="UP000689195">
    <property type="component" value="Unassembled WGS sequence"/>
</dbReference>
<organism evidence="1 2">
    <name type="scientific">Paramecium pentaurelia</name>
    <dbReference type="NCBI Taxonomy" id="43138"/>
    <lineage>
        <taxon>Eukaryota</taxon>
        <taxon>Sar</taxon>
        <taxon>Alveolata</taxon>
        <taxon>Ciliophora</taxon>
        <taxon>Intramacronucleata</taxon>
        <taxon>Oligohymenophorea</taxon>
        <taxon>Peniculida</taxon>
        <taxon>Parameciidae</taxon>
        <taxon>Paramecium</taxon>
    </lineage>
</organism>
<proteinExistence type="predicted"/>
<dbReference type="EMBL" id="CAJJDO010000141">
    <property type="protein sequence ID" value="CAD8205537.1"/>
    <property type="molecule type" value="Genomic_DNA"/>
</dbReference>
<gene>
    <name evidence="1" type="ORF">PPENT_87.1.T1410009</name>
</gene>
<keyword evidence="2" id="KW-1185">Reference proteome</keyword>
<dbReference type="AlphaFoldDB" id="A0A8S1XWZ3"/>
<reference evidence="1" key="1">
    <citation type="submission" date="2021-01" db="EMBL/GenBank/DDBJ databases">
        <authorList>
            <consortium name="Genoscope - CEA"/>
            <person name="William W."/>
        </authorList>
    </citation>
    <scope>NUCLEOTIDE SEQUENCE</scope>
</reference>
<comment type="caution">
    <text evidence="1">The sequence shown here is derived from an EMBL/GenBank/DDBJ whole genome shotgun (WGS) entry which is preliminary data.</text>
</comment>
<evidence type="ECO:0000313" key="1">
    <source>
        <dbReference type="EMBL" id="CAD8205537.1"/>
    </source>
</evidence>
<evidence type="ECO:0000313" key="2">
    <source>
        <dbReference type="Proteomes" id="UP000689195"/>
    </source>
</evidence>